<dbReference type="Pfam" id="PF03382">
    <property type="entry name" value="DUF285"/>
    <property type="match status" value="2"/>
</dbReference>
<reference evidence="1" key="1">
    <citation type="submission" date="2019-11" db="EMBL/GenBank/DDBJ databases">
        <authorList>
            <person name="Falquet L."/>
            <person name="Falquet L."/>
        </authorList>
    </citation>
    <scope>NUCLEOTIDE SEQUENCE</scope>
    <source>
        <strain evidence="1">8756-13</strain>
    </source>
</reference>
<dbReference type="EMBL" id="LR739235">
    <property type="protein sequence ID" value="VZR98203.1"/>
    <property type="molecule type" value="Genomic_DNA"/>
</dbReference>
<accession>A0A654IL97</accession>
<protein>
    <submittedName>
        <fullName evidence="1">Uncharacterized protein</fullName>
    </submittedName>
</protein>
<name>A0A654IL97_9MOLU</name>
<dbReference type="InterPro" id="IPR005046">
    <property type="entry name" value="DUF285"/>
</dbReference>
<proteinExistence type="predicted"/>
<organism evidence="1">
    <name type="scientific">Mycoplasma feriruminatoris</name>
    <dbReference type="NCBI Taxonomy" id="1179777"/>
    <lineage>
        <taxon>Bacteria</taxon>
        <taxon>Bacillati</taxon>
        <taxon>Mycoplasmatota</taxon>
        <taxon>Mollicutes</taxon>
        <taxon>Mycoplasmataceae</taxon>
        <taxon>Mycoplasma</taxon>
    </lineage>
</organism>
<dbReference type="AlphaFoldDB" id="A0A654IL97"/>
<evidence type="ECO:0000313" key="1">
    <source>
        <dbReference type="EMBL" id="VZR98203.1"/>
    </source>
</evidence>
<sequence length="162" mass="19343">MFVDAYLYDMDLNNWNVSNVKNMKKMFRNTYFNAGNISDWKITSLKDMSEMFSTIWYSFNLDIKTKRVIRVKYHDPPRNELSYDVKWTAWDVSKVKRMKDLFNSTDTNLSLSSWDVSGIEDEYDFFPHYIAYWEINRGSWPSNTKGREPGFWDGGWGFSNLL</sequence>
<gene>
    <name evidence="1" type="ORF">MF5295_00671</name>
</gene>